<feature type="region of interest" description="Disordered" evidence="1">
    <location>
        <begin position="256"/>
        <end position="281"/>
    </location>
</feature>
<evidence type="ECO:0000256" key="1">
    <source>
        <dbReference type="SAM" id="MobiDB-lite"/>
    </source>
</evidence>
<dbReference type="AlphaFoldDB" id="A0A2I0UNI8"/>
<gene>
    <name evidence="2" type="ORF">llap_2076</name>
</gene>
<organism evidence="2 3">
    <name type="scientific">Limosa lapponica baueri</name>
    <dbReference type="NCBI Taxonomy" id="1758121"/>
    <lineage>
        <taxon>Eukaryota</taxon>
        <taxon>Metazoa</taxon>
        <taxon>Chordata</taxon>
        <taxon>Craniata</taxon>
        <taxon>Vertebrata</taxon>
        <taxon>Euteleostomi</taxon>
        <taxon>Archelosauria</taxon>
        <taxon>Archosauria</taxon>
        <taxon>Dinosauria</taxon>
        <taxon>Saurischia</taxon>
        <taxon>Theropoda</taxon>
        <taxon>Coelurosauria</taxon>
        <taxon>Aves</taxon>
        <taxon>Neognathae</taxon>
        <taxon>Neoaves</taxon>
        <taxon>Charadriiformes</taxon>
        <taxon>Scolopacidae</taxon>
        <taxon>Limosa</taxon>
    </lineage>
</organism>
<evidence type="ECO:0000313" key="2">
    <source>
        <dbReference type="EMBL" id="PKU47610.1"/>
    </source>
</evidence>
<protein>
    <submittedName>
        <fullName evidence="2">Uncharacterized protein</fullName>
    </submittedName>
</protein>
<reference evidence="3" key="1">
    <citation type="submission" date="2017-11" db="EMBL/GenBank/DDBJ databases">
        <authorList>
            <person name="Lima N.C."/>
            <person name="Parody-Merino A.M."/>
            <person name="Battley P.F."/>
            <person name="Fidler A.E."/>
            <person name="Prosdocimi F."/>
        </authorList>
    </citation>
    <scope>NUCLEOTIDE SEQUENCE [LARGE SCALE GENOMIC DNA]</scope>
</reference>
<sequence length="292" mass="32100">MLAVSLECSTPWPVRQISDKSDLGWSSPLASAEQHFTPGQQECLQDLKAFKHFSKKQLYTTHQKAQVHLEQRNQRENLEILIKRIKKGNINKHGLPKGQTAAPVQELPGPAWLLASQPETISQPRPLTTTPHLSPPSKHPPTDLPILSKPTGHQQHMPHASSSTEHDQRCPATSYFLGQEQNLSIPQARQAFGKEQEWGEVRVTRMPGDLLHSKITGGSRPQGCFAAPTAAKQLSVLHSPGKTEPKIKRKTDLLVAQEKSMQPLPASGEGSPGKSYIPGPDGEVEQWLALGL</sequence>
<name>A0A2I0UNI8_LIMLA</name>
<reference evidence="3" key="2">
    <citation type="submission" date="2017-12" db="EMBL/GenBank/DDBJ databases">
        <title>Genome sequence of the Bar-tailed Godwit (Limosa lapponica baueri).</title>
        <authorList>
            <person name="Lima N.C.B."/>
            <person name="Parody-Merino A.M."/>
            <person name="Battley P.F."/>
            <person name="Fidler A.E."/>
            <person name="Prosdocimi F."/>
        </authorList>
    </citation>
    <scope>NUCLEOTIDE SEQUENCE [LARGE SCALE GENOMIC DNA]</scope>
</reference>
<dbReference type="Proteomes" id="UP000233556">
    <property type="component" value="Unassembled WGS sequence"/>
</dbReference>
<evidence type="ECO:0000313" key="3">
    <source>
        <dbReference type="Proteomes" id="UP000233556"/>
    </source>
</evidence>
<dbReference type="EMBL" id="KZ505674">
    <property type="protein sequence ID" value="PKU47610.1"/>
    <property type="molecule type" value="Genomic_DNA"/>
</dbReference>
<keyword evidence="3" id="KW-1185">Reference proteome</keyword>
<feature type="region of interest" description="Disordered" evidence="1">
    <location>
        <begin position="122"/>
        <end position="168"/>
    </location>
</feature>
<accession>A0A2I0UNI8</accession>
<feature type="compositionally biased region" description="Pro residues" evidence="1">
    <location>
        <begin position="133"/>
        <end position="143"/>
    </location>
</feature>
<proteinExistence type="predicted"/>